<evidence type="ECO:0000313" key="3">
    <source>
        <dbReference type="Proteomes" id="UP000267027"/>
    </source>
</evidence>
<protein>
    <submittedName>
        <fullName evidence="4">PRP21_like_P domain-containing protein</fullName>
    </submittedName>
</protein>
<accession>A0A0R3PZ98</accession>
<evidence type="ECO:0000256" key="1">
    <source>
        <dbReference type="SAM" id="MobiDB-lite"/>
    </source>
</evidence>
<proteinExistence type="predicted"/>
<feature type="compositionally biased region" description="Basic and acidic residues" evidence="1">
    <location>
        <begin position="85"/>
        <end position="105"/>
    </location>
</feature>
<reference evidence="2 3" key="2">
    <citation type="submission" date="2018-11" db="EMBL/GenBank/DDBJ databases">
        <authorList>
            <consortium name="Pathogen Informatics"/>
        </authorList>
    </citation>
    <scope>NUCLEOTIDE SEQUENCE [LARGE SCALE GENOMIC DNA]</scope>
    <source>
        <strain evidence="2 3">Costa Rica</strain>
    </source>
</reference>
<dbReference type="STRING" id="334426.A0A0R3PZ98"/>
<evidence type="ECO:0000313" key="4">
    <source>
        <dbReference type="WBParaSite" id="ACOC_0001185801-mRNA-1"/>
    </source>
</evidence>
<dbReference type="Proteomes" id="UP000267027">
    <property type="component" value="Unassembled WGS sequence"/>
</dbReference>
<dbReference type="AlphaFoldDB" id="A0A0R3PZ98"/>
<organism evidence="4">
    <name type="scientific">Angiostrongylus costaricensis</name>
    <name type="common">Nematode worm</name>
    <dbReference type="NCBI Taxonomy" id="334426"/>
    <lineage>
        <taxon>Eukaryota</taxon>
        <taxon>Metazoa</taxon>
        <taxon>Ecdysozoa</taxon>
        <taxon>Nematoda</taxon>
        <taxon>Chromadorea</taxon>
        <taxon>Rhabditida</taxon>
        <taxon>Rhabditina</taxon>
        <taxon>Rhabditomorpha</taxon>
        <taxon>Strongyloidea</taxon>
        <taxon>Metastrongylidae</taxon>
        <taxon>Angiostrongylus</taxon>
    </lineage>
</organism>
<sequence>MLLDSASECAEVSSKVCPHIAMDVMIAPIPIDEPSQQTRGQGLFAISSIQLFVYLIAPLAGDQDKPRRPSVVPPPKPPRTDQAVLDEKRRREREKQKKQEEKQHVPAENVETIQVSSAYV</sequence>
<dbReference type="WBParaSite" id="ACOC_0001185801-mRNA-1">
    <property type="protein sequence ID" value="ACOC_0001185801-mRNA-1"/>
    <property type="gene ID" value="ACOC_0001185801"/>
</dbReference>
<evidence type="ECO:0000313" key="2">
    <source>
        <dbReference type="EMBL" id="VDM63444.1"/>
    </source>
</evidence>
<name>A0A0R3PZ98_ANGCS</name>
<gene>
    <name evidence="2" type="ORF">ACOC_LOCUS11859</name>
</gene>
<keyword evidence="3" id="KW-1185">Reference proteome</keyword>
<dbReference type="EMBL" id="UYYA01004809">
    <property type="protein sequence ID" value="VDM63444.1"/>
    <property type="molecule type" value="Genomic_DNA"/>
</dbReference>
<dbReference type="OrthoDB" id="5584001at2759"/>
<reference evidence="4" key="1">
    <citation type="submission" date="2017-02" db="UniProtKB">
        <authorList>
            <consortium name="WormBaseParasite"/>
        </authorList>
    </citation>
    <scope>IDENTIFICATION</scope>
</reference>
<feature type="region of interest" description="Disordered" evidence="1">
    <location>
        <begin position="62"/>
        <end position="110"/>
    </location>
</feature>